<sequence length="491" mass="55640">MFVVGLGQTALITDHNETQCQPAVEAFSVPAEATLLAVTDMQKRRYVGAGSTGRRYQIEQISNRENTSLPLLSIEPDQQQVIMGNHRSTFAALRYMGQSWSKPSLGYINWQGQPKLVFFVGGGYDAIGTVNCRDIRFQDQGYWCPHYNPVLANGAGIYMFDAQNGALLWWASANATQTLGAAQATYHAALKYSVVAQINTIDRDADGLVDTLYFADLGGQVFRVDLNNQVRAEQSLVKRIVKILDVHQEQGGSPRFYHMPSVSIHLQSNQQTPYVSIILHSGHPLIALNEVETNKYDGLFAVYDYDLGRPDLYSTKQLNTESVKFDQLVRIESMDNALKNNPKQYGWWYPYQVPIQQAEVNTGIGNIIVMNNVLYAHVYRQTKQNLNLHPYLKQCQNDFKQGQTYLYRLCLPGQICLAQNLSPSGVEQVLLGEGMITDHFSWKLKQETWRNILLNGLFNIQNKICQSLNQNQCLQLDMQLQRLNWTETQPE</sequence>
<protein>
    <recommendedName>
        <fullName evidence="3">PilC beta-propeller domain-containing protein</fullName>
    </recommendedName>
</protein>
<accession>A0AAW8J7Z6</accession>
<reference evidence="1" key="1">
    <citation type="submission" date="2023-08" db="EMBL/GenBank/DDBJ databases">
        <title>Emergence of clinically-relevant ST2 carbapenem-resistant Acinetobacter baumannii strains in hospital sewages in Zhejiang, East of China.</title>
        <authorList>
            <person name="Kaichao C."/>
            <person name="Zhang R."/>
        </authorList>
    </citation>
    <scope>NUCLEOTIDE SEQUENCE</scope>
    <source>
        <strain evidence="1">M-RB-37</strain>
    </source>
</reference>
<gene>
    <name evidence="1" type="ORF">RFH47_06155</name>
</gene>
<dbReference type="RefSeq" id="WP_308981140.1">
    <property type="nucleotide sequence ID" value="NZ_JAVIDL010000008.1"/>
</dbReference>
<evidence type="ECO:0000313" key="2">
    <source>
        <dbReference type="Proteomes" id="UP001243844"/>
    </source>
</evidence>
<organism evidence="1 2">
    <name type="scientific">Acinetobacter rudis</name>
    <dbReference type="NCBI Taxonomy" id="632955"/>
    <lineage>
        <taxon>Bacteria</taxon>
        <taxon>Pseudomonadati</taxon>
        <taxon>Pseudomonadota</taxon>
        <taxon>Gammaproteobacteria</taxon>
        <taxon>Moraxellales</taxon>
        <taxon>Moraxellaceae</taxon>
        <taxon>Acinetobacter</taxon>
    </lineage>
</organism>
<evidence type="ECO:0008006" key="3">
    <source>
        <dbReference type="Google" id="ProtNLM"/>
    </source>
</evidence>
<name>A0AAW8J7Z6_9GAMM</name>
<dbReference type="AlphaFoldDB" id="A0AAW8J7Z6"/>
<evidence type="ECO:0000313" key="1">
    <source>
        <dbReference type="EMBL" id="MDQ8935306.1"/>
    </source>
</evidence>
<dbReference type="EMBL" id="JAVIDL010000008">
    <property type="protein sequence ID" value="MDQ8935306.1"/>
    <property type="molecule type" value="Genomic_DNA"/>
</dbReference>
<dbReference type="Proteomes" id="UP001243844">
    <property type="component" value="Unassembled WGS sequence"/>
</dbReference>
<proteinExistence type="predicted"/>
<comment type="caution">
    <text evidence="1">The sequence shown here is derived from an EMBL/GenBank/DDBJ whole genome shotgun (WGS) entry which is preliminary data.</text>
</comment>